<dbReference type="InterPro" id="IPR035965">
    <property type="entry name" value="PAS-like_dom_sf"/>
</dbReference>
<dbReference type="KEGG" id="pib:BBD41_01100"/>
<dbReference type="Gene3D" id="3.30.450.20">
    <property type="entry name" value="PAS domain"/>
    <property type="match status" value="1"/>
</dbReference>
<sequence length="155" mass="18149">MDERLDHAPCGYLSMDQNRTIRCVNATFSRLLEYEKQGVIGISFESLLTRSSQIFFQIYFLPLIKLNHHIDEMYLMMKTGSGATLPVLLNAVIREREDESVYDCVLIPMLQRKEYEQQIEQAENAYRKAKDELQRIEQELKMKREELATLADPKA</sequence>
<organism evidence="2">
    <name type="scientific">Paenibacillus ihbetae</name>
    <dbReference type="NCBI Taxonomy" id="1870820"/>
    <lineage>
        <taxon>Bacteria</taxon>
        <taxon>Bacillati</taxon>
        <taxon>Bacillota</taxon>
        <taxon>Bacilli</taxon>
        <taxon>Bacillales</taxon>
        <taxon>Paenibacillaceae</taxon>
        <taxon>Paenibacillus</taxon>
    </lineage>
</organism>
<reference evidence="2" key="1">
    <citation type="submission" date="2016-08" db="EMBL/GenBank/DDBJ databases">
        <title>Complete Genome Seqeunce of Paenibacillus sp. nov. IHBB 9852 from high altitute lake of Indian trans-Himalayas.</title>
        <authorList>
            <person name="Kiran S."/>
            <person name="Swarnkar M.K."/>
            <person name="Rana A."/>
            <person name="Tewari R."/>
            <person name="Gulati A."/>
        </authorList>
    </citation>
    <scope>NUCLEOTIDE SEQUENCE [LARGE SCALE GENOMIC DNA]</scope>
    <source>
        <strain evidence="2">IHBB 9852</strain>
    </source>
</reference>
<evidence type="ECO:0000313" key="2">
    <source>
        <dbReference type="EMBL" id="ANY71294.1"/>
    </source>
</evidence>
<dbReference type="EMBL" id="CP016809">
    <property type="protein sequence ID" value="ANY71294.1"/>
    <property type="molecule type" value="Genomic_DNA"/>
</dbReference>
<accession>A0A1B2DUB1</accession>
<evidence type="ECO:0000256" key="1">
    <source>
        <dbReference type="SAM" id="Coils"/>
    </source>
</evidence>
<keyword evidence="1" id="KW-0175">Coiled coil</keyword>
<dbReference type="AlphaFoldDB" id="A0A1B2DUB1"/>
<gene>
    <name evidence="2" type="ORF">BBD41_01100</name>
</gene>
<dbReference type="RefSeq" id="WP_099476427.1">
    <property type="nucleotide sequence ID" value="NZ_CP016809.1"/>
</dbReference>
<name>A0A1B2DUB1_9BACL</name>
<dbReference type="SUPFAM" id="SSF55785">
    <property type="entry name" value="PYP-like sensor domain (PAS domain)"/>
    <property type="match status" value="1"/>
</dbReference>
<protein>
    <submittedName>
        <fullName evidence="2">Uncharacterized protein</fullName>
    </submittedName>
</protein>
<proteinExistence type="predicted"/>
<feature type="coiled-coil region" evidence="1">
    <location>
        <begin position="112"/>
        <end position="150"/>
    </location>
</feature>